<dbReference type="AlphaFoldDB" id="A0A2G9U069"/>
<sequence>MEIRISSDDTRYLHLNTLCLENTVTMYCANAKKLFRRLNFRLRSPSAQEPTPSSPFLKGGVVIKKIHSWNDVNPSVEYGPYDDDDINDDNAVDMDVVVPVESAAKHPSRNTSIVHDSAKEAADRETLVLIYSLLLAISVFTLMCILICFVWCRKTGHATITKPLY</sequence>
<keyword evidence="1" id="KW-0472">Membrane</keyword>
<keyword evidence="3" id="KW-1185">Reference proteome</keyword>
<dbReference type="OrthoDB" id="5865228at2759"/>
<dbReference type="EMBL" id="KZ350757">
    <property type="protein sequence ID" value="PIO63568.1"/>
    <property type="molecule type" value="Genomic_DNA"/>
</dbReference>
<proteinExistence type="predicted"/>
<gene>
    <name evidence="2" type="ORF">TELCIR_14828</name>
</gene>
<keyword evidence="1" id="KW-0812">Transmembrane</keyword>
<organism evidence="2 3">
    <name type="scientific">Teladorsagia circumcincta</name>
    <name type="common">Brown stomach worm</name>
    <name type="synonym">Ostertagia circumcincta</name>
    <dbReference type="NCBI Taxonomy" id="45464"/>
    <lineage>
        <taxon>Eukaryota</taxon>
        <taxon>Metazoa</taxon>
        <taxon>Ecdysozoa</taxon>
        <taxon>Nematoda</taxon>
        <taxon>Chromadorea</taxon>
        <taxon>Rhabditida</taxon>
        <taxon>Rhabditina</taxon>
        <taxon>Rhabditomorpha</taxon>
        <taxon>Strongyloidea</taxon>
        <taxon>Trichostrongylidae</taxon>
        <taxon>Teladorsagia</taxon>
    </lineage>
</organism>
<evidence type="ECO:0000313" key="2">
    <source>
        <dbReference type="EMBL" id="PIO63568.1"/>
    </source>
</evidence>
<accession>A0A2G9U069</accession>
<evidence type="ECO:0000313" key="3">
    <source>
        <dbReference type="Proteomes" id="UP000230423"/>
    </source>
</evidence>
<dbReference type="Proteomes" id="UP000230423">
    <property type="component" value="Unassembled WGS sequence"/>
</dbReference>
<name>A0A2G9U069_TELCI</name>
<feature type="transmembrane region" description="Helical" evidence="1">
    <location>
        <begin position="128"/>
        <end position="152"/>
    </location>
</feature>
<evidence type="ECO:0000256" key="1">
    <source>
        <dbReference type="SAM" id="Phobius"/>
    </source>
</evidence>
<reference evidence="2 3" key="1">
    <citation type="submission" date="2015-09" db="EMBL/GenBank/DDBJ databases">
        <title>Draft genome of the parasitic nematode Teladorsagia circumcincta isolate WARC Sus (inbred).</title>
        <authorList>
            <person name="Mitreva M."/>
        </authorList>
    </citation>
    <scope>NUCLEOTIDE SEQUENCE [LARGE SCALE GENOMIC DNA]</scope>
    <source>
        <strain evidence="2 3">S</strain>
    </source>
</reference>
<protein>
    <submittedName>
        <fullName evidence="2">Uncharacterized protein</fullName>
    </submittedName>
</protein>
<keyword evidence="1" id="KW-1133">Transmembrane helix</keyword>